<protein>
    <submittedName>
        <fullName evidence="1">Uncharacterized protein</fullName>
    </submittedName>
</protein>
<keyword evidence="2" id="KW-1185">Reference proteome</keyword>
<organism evidence="1 2">
    <name type="scientific">Aneurinibacillus soli</name>
    <dbReference type="NCBI Taxonomy" id="1500254"/>
    <lineage>
        <taxon>Bacteria</taxon>
        <taxon>Bacillati</taxon>
        <taxon>Bacillota</taxon>
        <taxon>Bacilli</taxon>
        <taxon>Bacillales</taxon>
        <taxon>Paenibacillaceae</taxon>
        <taxon>Aneurinibacillus group</taxon>
        <taxon>Aneurinibacillus</taxon>
    </lineage>
</organism>
<name>A0A0U5BEV9_9BACL</name>
<dbReference type="PROSITE" id="PS51257">
    <property type="entry name" value="PROKAR_LIPOPROTEIN"/>
    <property type="match status" value="1"/>
</dbReference>
<evidence type="ECO:0000313" key="2">
    <source>
        <dbReference type="Proteomes" id="UP000217696"/>
    </source>
</evidence>
<gene>
    <name evidence="1" type="ORF">CB4_03700</name>
</gene>
<evidence type="ECO:0000313" key="1">
    <source>
        <dbReference type="EMBL" id="BAU29500.1"/>
    </source>
</evidence>
<dbReference type="AlphaFoldDB" id="A0A0U5BEV9"/>
<proteinExistence type="predicted"/>
<accession>A0A0U5BEV9</accession>
<dbReference type="EMBL" id="AP017312">
    <property type="protein sequence ID" value="BAU29500.1"/>
    <property type="molecule type" value="Genomic_DNA"/>
</dbReference>
<dbReference type="KEGG" id="asoc:CB4_03700"/>
<dbReference type="RefSeq" id="WP_157738058.1">
    <property type="nucleotide sequence ID" value="NZ_AP017312.1"/>
</dbReference>
<dbReference type="Proteomes" id="UP000217696">
    <property type="component" value="Chromosome"/>
</dbReference>
<reference evidence="1 2" key="1">
    <citation type="submission" date="2015-12" db="EMBL/GenBank/DDBJ databases">
        <title>Genome sequence of Aneurinibacillus soli.</title>
        <authorList>
            <person name="Lee J.S."/>
            <person name="Lee K.C."/>
            <person name="Kim K.K."/>
            <person name="Lee B.W."/>
        </authorList>
    </citation>
    <scope>NUCLEOTIDE SEQUENCE [LARGE SCALE GENOMIC DNA]</scope>
    <source>
        <strain evidence="1 2">CB4</strain>
    </source>
</reference>
<sequence length="56" mass="6005">MRKSHKWVNILLASSLALGVAGCSTAGEPKEAAKTKTEQPKAVQLLNVSYLRKGHS</sequence>